<feature type="domain" description="Fibronectin type-III" evidence="1">
    <location>
        <begin position="4408"/>
        <end position="4494"/>
    </location>
</feature>
<feature type="domain" description="Fibronectin type-III" evidence="1">
    <location>
        <begin position="382"/>
        <end position="467"/>
    </location>
</feature>
<comment type="caution">
    <text evidence="2">The sequence shown here is derived from an EMBL/GenBank/DDBJ whole genome shotgun (WGS) entry which is preliminary data.</text>
</comment>
<feature type="domain" description="Fibronectin type-III" evidence="1">
    <location>
        <begin position="1370"/>
        <end position="1456"/>
    </location>
</feature>
<feature type="domain" description="Fibronectin type-III" evidence="1">
    <location>
        <begin position="3105"/>
        <end position="3192"/>
    </location>
</feature>
<reference evidence="2" key="1">
    <citation type="journal article" date="2023" name="Science">
        <title>Genome structures resolve the early diversification of teleost fishes.</title>
        <authorList>
            <person name="Parey E."/>
            <person name="Louis A."/>
            <person name="Montfort J."/>
            <person name="Bouchez O."/>
            <person name="Roques C."/>
            <person name="Iampietro C."/>
            <person name="Lluch J."/>
            <person name="Castinel A."/>
            <person name="Donnadieu C."/>
            <person name="Desvignes T."/>
            <person name="Floi Bucao C."/>
            <person name="Jouanno E."/>
            <person name="Wen M."/>
            <person name="Mejri S."/>
            <person name="Dirks R."/>
            <person name="Jansen H."/>
            <person name="Henkel C."/>
            <person name="Chen W.J."/>
            <person name="Zahm M."/>
            <person name="Cabau C."/>
            <person name="Klopp C."/>
            <person name="Thompson A.W."/>
            <person name="Robinson-Rechavi M."/>
            <person name="Braasch I."/>
            <person name="Lecointre G."/>
            <person name="Bobe J."/>
            <person name="Postlethwait J.H."/>
            <person name="Berthelot C."/>
            <person name="Roest Crollius H."/>
            <person name="Guiguen Y."/>
        </authorList>
    </citation>
    <scope>NUCLEOTIDE SEQUENCE</scope>
    <source>
        <strain evidence="2">WJC10195</strain>
    </source>
</reference>
<protein>
    <recommendedName>
        <fullName evidence="1">Fibronectin type-III domain-containing protein</fullName>
    </recommendedName>
</protein>
<organism evidence="2 3">
    <name type="scientific">Synaphobranchus kaupii</name>
    <name type="common">Kaup's arrowtooth eel</name>
    <dbReference type="NCBI Taxonomy" id="118154"/>
    <lineage>
        <taxon>Eukaryota</taxon>
        <taxon>Metazoa</taxon>
        <taxon>Chordata</taxon>
        <taxon>Craniata</taxon>
        <taxon>Vertebrata</taxon>
        <taxon>Euteleostomi</taxon>
        <taxon>Actinopterygii</taxon>
        <taxon>Neopterygii</taxon>
        <taxon>Teleostei</taxon>
        <taxon>Anguilliformes</taxon>
        <taxon>Synaphobranchidae</taxon>
        <taxon>Synaphobranchus</taxon>
    </lineage>
</organism>
<dbReference type="SMART" id="SM00060">
    <property type="entry name" value="FN3"/>
    <property type="match status" value="45"/>
</dbReference>
<feature type="domain" description="Fibronectin type-III" evidence="1">
    <location>
        <begin position="5125"/>
        <end position="5217"/>
    </location>
</feature>
<feature type="domain" description="Fibronectin type-III" evidence="1">
    <location>
        <begin position="4756"/>
        <end position="4842"/>
    </location>
</feature>
<dbReference type="Pfam" id="PF00041">
    <property type="entry name" value="fn3"/>
    <property type="match status" value="4"/>
</dbReference>
<feature type="domain" description="Fibronectin type-III" evidence="1">
    <location>
        <begin position="2845"/>
        <end position="2930"/>
    </location>
</feature>
<feature type="domain" description="Fibronectin type-III" evidence="1">
    <location>
        <begin position="4145"/>
        <end position="4234"/>
    </location>
</feature>
<feature type="domain" description="Fibronectin type-III" evidence="1">
    <location>
        <begin position="4582"/>
        <end position="4668"/>
    </location>
</feature>
<feature type="domain" description="Fibronectin type-III" evidence="1">
    <location>
        <begin position="1978"/>
        <end position="2064"/>
    </location>
</feature>
<evidence type="ECO:0000313" key="3">
    <source>
        <dbReference type="Proteomes" id="UP001152622"/>
    </source>
</evidence>
<feature type="domain" description="Fibronectin type-III" evidence="1">
    <location>
        <begin position="4843"/>
        <end position="4932"/>
    </location>
</feature>
<dbReference type="OrthoDB" id="9908419at2759"/>
<dbReference type="Proteomes" id="UP001152622">
    <property type="component" value="Chromosome 2"/>
</dbReference>
<proteinExistence type="predicted"/>
<dbReference type="PROSITE" id="PS50853">
    <property type="entry name" value="FN3"/>
    <property type="match status" value="24"/>
</dbReference>
<name>A0A9Q1G705_SYNKA</name>
<evidence type="ECO:0000313" key="2">
    <source>
        <dbReference type="EMBL" id="KAJ8376161.1"/>
    </source>
</evidence>
<feature type="domain" description="Fibronectin type-III" evidence="1">
    <location>
        <begin position="468"/>
        <end position="552"/>
    </location>
</feature>
<feature type="domain" description="Fibronectin type-III" evidence="1">
    <location>
        <begin position="1891"/>
        <end position="1977"/>
    </location>
</feature>
<accession>A0A9Q1G705</accession>
<sequence length="5217" mass="550357">MGSVNSLAPNTIYVVEVEAMDNALNVLSTAVVEEVTAPDVPTIEQAYSKQSDSITVEFSAVPGASSYILRAESATGEFFSETPVSASPGTMLHLQPYTDYILSVMSVNSGGMSQPSVLVEVKTVVAAPELDSTSSSNSTILLTWDRVEHAVLYTLCIIMEGSDTRVKLNTTNTSVAFMDLEAGTTYCIKGNAWDPHSILGEDFTVCQITRPPTPGLVQAMLTVDGSQDMTVHWETMHGADRYLALSTTGQNCTSSDNYCVISPLSCGQNHSITVTALNRAGPSGPSEPEDFLTFPCPPESIWVEEPVPGKCTVLWSMVPWVEYYKAFVKRDDGSEELCNTTSNTCDYHCQCGFTYFMNVFAYNRAGSSPPGHVLNYTTIPCCPEDVSISLVSTETLEISWSPVRGAEVYETKAAGTSDLIHCNDTAPVCALSNLRCNTRYSVVVWPCSELRGCNNTCRPHTEETAPCTPEIVSITQTDVSCVNISWSASNKEANYTVNIVGEMDSHTCHSTGTSCEVPHLPCGSTYEVSSFASTSVGQSLPSYTSRLETGPCCPQVLKVTQVTQAMTNITWSKATGAESYVTSLTSPRGDAKCHTLETHCLMGCITCGTNYTVSVEAVSSTGHKSECTYHGFSSSACCPSSVKLYRMTNNTIRVYWRSSGNLNNYTADLYGANSNYTCTPLPGGNSCHVSEIMCGDVYTVVVAPLSQDGAKIKFCPKRMYSEINNLQPSTAYDCTVYAFNVAGLGASSKVRTVITPLSPVTSLSVDYSCSTSSVTVMWGTVFGADSYRAAAIDSKGTVLSCTSEAADCQITGVSCGERYMVRVTSISDNCESTANATTYFETVPCAPTNLTLERECSSNLIVFRWEPTNHTQYYLATAVDSNGGSKDCATRDTECYFDHTFCGLEYTFTVYSVSEDCKSEVSAPVSVRTAPCAAKNLKTTVECNSDVLISTWNMAPGALSYTVEALGNAENHTWYNCSSFTNSCAMPGVHCGESLTVRIISSDNQCHSHSALGEVAETVPCVPQNVTAVKDCSSDSVTVNWEFSHGAIFYVASAAHADGTVHTCSAVSTRCSIQGLRCGQTYSAFVLATNLKCNSSDSARVTVETAPCPPDHIEALLDCAANQALVSWQSQLAGSSYTATIEDKVGGLLSCMATGNSCTIADLKCGQEYAVSVTRHSSKCPSMPSDSIRMHSVPCGPKNMQCSVDCGTGVLDVSWDVSVEAEGYTASVTSSNGDQIYRHNSTDARSSFDSLECGRPYTVTVKSVNGTCLSMASRELIREVPCVPTNVTAERSCGDSSVEVTWEASQGARYYNAVAVGYSGHTAQCSSNGTACSIPDLRCSQVYTVGVVAVDDNCTSLQSQTVTLHTVPCSPSNPDASIDCATNAASVSWDASPNAASYLGRAVGTDGHAVTCNGSAPGCQMSGLHCGQEYAFTVSATDGTCQSPGSTEFTRVTAPCVLESVRTHIHCHSNVLMVSWNASAQSLNYSAIVRMSNGTEHSCSSTGPSCDIDRLSCGQQCSVTVTASNHYCSGPASAAQAIQTVPCVPQNLIGLIECSNNDLTASWSISSGASSYTATVSGPGGYSESCSTPGLTCSFSSLLCAQQYSVSVVAQDRQCNSTAGPAFSTATGPCEPENVATTLHCQTNVLLVSWDRSAGAGTYTVLAEHEEQPLSSCKTADTSCQLRQLQCGEMYNITVLTGDGTCRRSAEPHTVIKTAPCPPVIEHHTVDCATNIASLSWGSDDDMVGFVFNGTSTLGLKTSCSTTNTSCELSDLQCGQTYTLHGAAFGKECQSEPSPGVNIVTAPCTPAMVNSHYDCGTNIALVSWDDSQGRETFQTYVEGDGHMDSCTTARTTCDFTSLRCGMHYNVTVNALASLCNSSYAVGTSFHTAPCAPLNVSASLMCANNTAVVTWAPTSGAVSYSVDALGKKGDTKFWQSTNTSCVLPMMQCGEEYAITVTPYSETCSGFASEAIVYTAGPCPPNNVEVTLECEGNIGSVSWESVIGAEMYLATARAEYGHEHTCNSTSTSCSFTDLLCGETYSITVVTYMRGCYSDPSPGKNLKTAICPPINLVGQTSCETNILMFMWDPSPEVGVTYFLVTEKEGGASTTYRTADTSYFIFSTQCGEHYSVRLITQDSICNSSLSPPLEQDTAPCPPSNLATSVDCGTRRGNITWAPGTGGETYVAEAVGSHGHRVSCSTNSTSCSVKLDCGRHYTATVISSNDICNSTMDAFIQFDSAPCLPGNVVAELNCSSNEFAVQWQASMGSETYTALAIGSDGYRVSCNTSGSACTIADLRCGLTYSIAVTTSSVQCGQIQGSDYMVQSAPCLPANPEVIVDCGTNMANVSWDYRAAQQTNVVTAVERLGQTSTCNTTNSSCTFDQLSCGEAYSFSIVGVTDQCRTATSSTAEHRTAPCIPSHVEAHLDCNTGIALVTWDSARGAAEYSVLAYGSLGHGTSCWTTDTLCSMDYLRCGQDYSITVTAHHDSCNGQASEAIVITTGPCPHADLEASRDCASNSAAISWTPGLGTVLYNASAESLASGHQLSCSTNGSACNISSLQCGERYRVSVEGQGLACISRPGSWVPVNTAPCPPTQVTTLCSCGSSAASVSWEAAKGAVRYVAAAEDSGGNVVSCGTSGTACNLTGLSCGRTYNVSVTALDEECVGGRSESHTLTTAAVETNLVCQSGLLSVAWQQSDGALLYHAVVRSSSGQSIAHVMVNATDFSTDLPCGDTYNVTVYASDEVCNSSHSPAKLVTAAPCPPVSITTVVDCATSITSVFWDSVHGVVYTVKAMEAGGHCSSCNTTDSNCALTNLHCGTVYNVTLSGSLDGCMGGHTSVYTIRTVPCVPVLTEVEIDCLSESSAWVVWEESVGAEQYTVTAEDSRGSVSQCATNDSTCSVPDLHCGQHYTFTVAASDRQCTSGPSNQIMTDSEPCAPQGVRANVGCENMTASIYWDEGDLVLTYTATLEHTDGETTCCTTAGTSCRIADLPCGEMYGLTVSAEGRTCNSSQSPGILIRTVPCTPQNLAASVSCSSAVATATWNSSRGGQMYFVEASGTDGHSVTCNSHKNSCDLDTLRCGQSYNVSIVAADSSCNSAEPQPAEFKTVPCVPRNVSADVDCESNSVSVSWGESAGADSYRATLEDSDGRSTDCQVLGANSCNITGLNCGKTYRVTVAASDGYCTSAESQTTDAQSVPCPASRIEATMDCRSQTAFVSWHFSVGALSYTATMEAESGHAVTCSTNFTNCDMSGLACGERYSVSVRAEGEICSRTAQMEGSLQTEPCVPLNLDVQYSLSIGQLIWDMSKGATYYSAEAITREGLRATCNTTETNCVLYDMACSQIYNITITAHNQACRDIATSVPITLVTEPCAPGQVEAHVSCETGGASVSWEMSEYAMGYQAFLEGQNGHSTSCYSTDTFCNVDNLDCGTAYYVRVRALGEMFNSTDSSSIVLTAAPCVPDSVEAEVDCVNDSALVTWSFSDGAASYAVSATGIGGNMASCSTEDNFCRVTDLSCGETYNLSLTSINEQCNVLSLTGLTIQTKPCAPLRVAANFECGSNTAILSWAENEGVELYVANATKSNGEYAASCNSTGSTCLVSNLDCGETYSFTVTAHSSQCQSELSNTVEITTEPCGPGSMSAVGSCGNDTVNLAWEESPGASVYIVTATGDLGYVTGFNTTDTSLEASLPCGQTFSFSVVARGHRCDSPHSGHAHFTTAPCVPQYVETYVQCEDSVGSVSWMGSDGAESYTAVAVGQDKHTHMCTTNGTTCTWSDLHCAEIYTVHVIANDYLCTSVPSNGTVIHMAPCMPQNLVSTLDCDMKVGTLTWEASEGADLYIVTAIASNGHKMEVTTNITSSLISEFGCGLMYYLTVKAVGPMCISVPSSASSLQTEPCAPTVVTTQLDCLTNILLVEWDSAEGAEYYTATAQGEDGQEAVCMASTTECSIASLPCAQNYTVSVTASNANCSSDPIISTGLRSAPCIPTDVAVHVDCADNTARVSWNQSEGALSYRVVAERARGDPSSCESSVPHCDLANLACGTNYTVWVVAVDSSCTTIPSERVLFQSVPCTPEISAIHLDCFTNSVLVEWGYGAGASFYTGVAESSGDTAVCNTNHTNCEIMDLECGQVYTVRIASCNGNCNSSLSEGWEVASVPCAPQSVVSQLDCATNSAHVTWEEGSGAESYTVHAIGWEGTGAECNSTELACVLPDLTCGCPYNVSVVAVSQQCNVSESQVTLMPAVPCVPKLVEAAVNCESGVVSVSWEQSDGAVSYTVIAQGNGGYASSCNTSGTVCQFDDLLCGTTYGVTVGAADDTCSSERSSVVHVDTVACEPQNVSAAVNCSSTAGLVTWEHGEGAASYHVWAAGADGHLTHCNSTSAGCQLPGLRCGQSYNLTVAAQDGQCDTSRAYLSLQSVPCEPRNVQAALQCLTNSASVTWERGSGALSYQATGAAPDGHTASCNTSATHCDLEALQCGQSYAVSVLSLDESCRSAESVRSQVRTAPCPPVNVEASISCDSAIMMVMWDPNEDADSFRAEALSDDGQVTSCDTEDTFCSIANVPCGHAYQVRAVSLRDGCESAHSVAASLSSAPCVPQDISGNLDCVTNYAWVSWKPAMGAHTYTVTADGVGGYNSSCSTTDTTCNVPDLRCGVLYTFHVTASNHHCQSSPTDTFQIETAPCALTAITAVTECHSDTIQVRWEQTGGSPLFIATAEGNDRSMLSCNSTMATCNLIDAQCGTHYTIIVAASSDKCTSLRSPPYRLSTAPCAPQNVSFETDCEGKGVVVSWDPSFVADSYLLTAEGKDGDLQTCNTTVSNCTLLGLQCGQPYSFTVTASSQTCTSPDSAELTFNTVPCDPGNLRVELQCASNSAVLSWNASEGSVEYFACAQDDAGDMLYCNGTDSSCVIDGLECGTTYNFSVQASDGVCKSLLSEPLLQGAVPCPPDHLETRMLPVRGADKVLRVSWQRVLCPQVNYLVEVTGSILGDSLALLEVDSYWTARNFFEIPLPCSSKYSVTVRSGNLAGDSEPSEAISGPTVPCPPQDITYTGNTTFAIVSWNASIFATEYHVYELFIEGAKTEVCRTTLLFCELNAVYASELEITASNRAGESSPSNIENGQPSHRSNLMGAEMFVLNENGNLSRPQVSFSEVTRVSLVVVWEAVTHATYYTLRLTDPAGDLTYYTYSPVVFQETYAYTVTNLEPDTTYCISVSAKSVSDSSPYSLPTCVNTVA</sequence>
<dbReference type="InterPro" id="IPR003961">
    <property type="entry name" value="FN3_dom"/>
</dbReference>
<feature type="domain" description="Fibronectin type-III" evidence="1">
    <location>
        <begin position="2588"/>
        <end position="2674"/>
    </location>
</feature>
<feature type="domain" description="Fibronectin type-III" evidence="1">
    <location>
        <begin position="3366"/>
        <end position="3452"/>
    </location>
</feature>
<feature type="domain" description="Fibronectin type-III" evidence="1">
    <location>
        <begin position="1022"/>
        <end position="1108"/>
    </location>
</feature>
<feature type="domain" description="Fibronectin type-III" evidence="1">
    <location>
        <begin position="3975"/>
        <end position="4061"/>
    </location>
</feature>
<dbReference type="SUPFAM" id="SSF49265">
    <property type="entry name" value="Fibronectin type III"/>
    <property type="match status" value="38"/>
</dbReference>
<feature type="domain" description="Fibronectin type-III" evidence="1">
    <location>
        <begin position="672"/>
        <end position="758"/>
    </location>
</feature>
<evidence type="ECO:0000259" key="1">
    <source>
        <dbReference type="PROSITE" id="PS50853"/>
    </source>
</evidence>
<dbReference type="CDD" id="cd00063">
    <property type="entry name" value="FN3"/>
    <property type="match status" value="13"/>
</dbReference>
<dbReference type="PANTHER" id="PTHR47135:SF3">
    <property type="entry name" value="FIBRONECTIN TYPE-III DOMAIN-CONTAINING PROTEIN"/>
    <property type="match status" value="1"/>
</dbReference>
<dbReference type="InterPro" id="IPR013783">
    <property type="entry name" value="Ig-like_fold"/>
</dbReference>
<feature type="domain" description="Fibronectin type-III" evidence="1">
    <location>
        <begin position="846"/>
        <end position="932"/>
    </location>
</feature>
<dbReference type="InterPro" id="IPR036116">
    <property type="entry name" value="FN3_sf"/>
</dbReference>
<dbReference type="EMBL" id="JAINUF010000002">
    <property type="protein sequence ID" value="KAJ8376161.1"/>
    <property type="molecule type" value="Genomic_DNA"/>
</dbReference>
<feature type="domain" description="Fibronectin type-III" evidence="1">
    <location>
        <begin position="3540"/>
        <end position="3627"/>
    </location>
</feature>
<feature type="domain" description="Fibronectin type-III" evidence="1">
    <location>
        <begin position="1283"/>
        <end position="1369"/>
    </location>
</feature>
<feature type="domain" description="Fibronectin type-III" evidence="1">
    <location>
        <begin position="40"/>
        <end position="126"/>
    </location>
</feature>
<dbReference type="Gene3D" id="2.60.40.10">
    <property type="entry name" value="Immunoglobulins"/>
    <property type="match status" value="19"/>
</dbReference>
<feature type="domain" description="Fibronectin type-III" evidence="1">
    <location>
        <begin position="2500"/>
        <end position="2587"/>
    </location>
</feature>
<gene>
    <name evidence="2" type="ORF">SKAU_G00067410</name>
</gene>
<dbReference type="PANTHER" id="PTHR47135">
    <property type="entry name" value="FIBRONECTIN TYPE III DOMAIN-CONTAINING PROTEIN 7"/>
    <property type="match status" value="1"/>
</dbReference>
<keyword evidence="3" id="KW-1185">Reference proteome</keyword>
<feature type="domain" description="Fibronectin type-III" evidence="1">
    <location>
        <begin position="3018"/>
        <end position="3104"/>
    </location>
</feature>